<dbReference type="GO" id="GO:0006811">
    <property type="term" value="P:monoatomic ion transport"/>
    <property type="evidence" value="ECO:0007669"/>
    <property type="project" value="UniProtKB-KW"/>
</dbReference>
<comment type="subcellular location">
    <subcellularLocation>
        <location evidence="1">Cell outer membrane</location>
        <topology evidence="1">Multi-pass membrane protein</topology>
    </subcellularLocation>
</comment>
<dbReference type="PRINTS" id="PR01021">
    <property type="entry name" value="OMPADOMAIN"/>
</dbReference>
<dbReference type="SUPFAM" id="SSF103088">
    <property type="entry name" value="OmpA-like"/>
    <property type="match status" value="1"/>
</dbReference>
<dbReference type="InterPro" id="IPR027385">
    <property type="entry name" value="Beta-barrel_OMP"/>
</dbReference>
<evidence type="ECO:0000313" key="13">
    <source>
        <dbReference type="EMBL" id="MXO60314.1"/>
    </source>
</evidence>
<keyword evidence="8 10" id="KW-0472">Membrane</keyword>
<organism evidence="13 14">
    <name type="scientific">Croceibacterium salegens</name>
    <dbReference type="NCBI Taxonomy" id="1737568"/>
    <lineage>
        <taxon>Bacteria</taxon>
        <taxon>Pseudomonadati</taxon>
        <taxon>Pseudomonadota</taxon>
        <taxon>Alphaproteobacteria</taxon>
        <taxon>Sphingomonadales</taxon>
        <taxon>Erythrobacteraceae</taxon>
        <taxon>Croceibacterium</taxon>
    </lineage>
</organism>
<dbReference type="InterPro" id="IPR036737">
    <property type="entry name" value="OmpA-like_sf"/>
</dbReference>
<gene>
    <name evidence="13" type="ORF">GRI89_12270</name>
</gene>
<evidence type="ECO:0000256" key="8">
    <source>
        <dbReference type="ARBA" id="ARBA00023136"/>
    </source>
</evidence>
<dbReference type="PROSITE" id="PS51123">
    <property type="entry name" value="OMPA_2"/>
    <property type="match status" value="1"/>
</dbReference>
<dbReference type="Proteomes" id="UP000433652">
    <property type="component" value="Unassembled WGS sequence"/>
</dbReference>
<evidence type="ECO:0000256" key="4">
    <source>
        <dbReference type="ARBA" id="ARBA00022692"/>
    </source>
</evidence>
<dbReference type="InterPro" id="IPR011250">
    <property type="entry name" value="OMP/PagP_B-barrel"/>
</dbReference>
<evidence type="ECO:0000313" key="14">
    <source>
        <dbReference type="Proteomes" id="UP000433652"/>
    </source>
</evidence>
<keyword evidence="9" id="KW-0998">Cell outer membrane</keyword>
<feature type="chain" id="PRO_5026112038" evidence="11">
    <location>
        <begin position="22"/>
        <end position="354"/>
    </location>
</feature>
<keyword evidence="6" id="KW-0406">Ion transport</keyword>
<dbReference type="GO" id="GO:0009279">
    <property type="term" value="C:cell outer membrane"/>
    <property type="evidence" value="ECO:0007669"/>
    <property type="project" value="UniProtKB-SubCell"/>
</dbReference>
<dbReference type="Pfam" id="PF00691">
    <property type="entry name" value="OmpA"/>
    <property type="match status" value="1"/>
</dbReference>
<dbReference type="GO" id="GO:0046930">
    <property type="term" value="C:pore complex"/>
    <property type="evidence" value="ECO:0007669"/>
    <property type="project" value="UniProtKB-KW"/>
</dbReference>
<reference evidence="13 14" key="1">
    <citation type="submission" date="2019-12" db="EMBL/GenBank/DDBJ databases">
        <title>Genomic-based taxomic classification of the family Erythrobacteraceae.</title>
        <authorList>
            <person name="Xu L."/>
        </authorList>
    </citation>
    <scope>NUCLEOTIDE SEQUENCE [LARGE SCALE GENOMIC DNA]</scope>
    <source>
        <strain evidence="13 14">MCCC 1K01500</strain>
    </source>
</reference>
<evidence type="ECO:0000256" key="3">
    <source>
        <dbReference type="ARBA" id="ARBA00022452"/>
    </source>
</evidence>
<dbReference type="InterPro" id="IPR006664">
    <property type="entry name" value="OMP_bac"/>
</dbReference>
<keyword evidence="7" id="KW-0626">Porin</keyword>
<evidence type="ECO:0000256" key="9">
    <source>
        <dbReference type="ARBA" id="ARBA00023237"/>
    </source>
</evidence>
<dbReference type="SUPFAM" id="SSF56925">
    <property type="entry name" value="OMPA-like"/>
    <property type="match status" value="1"/>
</dbReference>
<feature type="domain" description="OmpA-like" evidence="12">
    <location>
        <begin position="235"/>
        <end position="352"/>
    </location>
</feature>
<dbReference type="Gene3D" id="2.40.160.20">
    <property type="match status" value="1"/>
</dbReference>
<dbReference type="CDD" id="cd07185">
    <property type="entry name" value="OmpA_C-like"/>
    <property type="match status" value="1"/>
</dbReference>
<evidence type="ECO:0000256" key="7">
    <source>
        <dbReference type="ARBA" id="ARBA00023114"/>
    </source>
</evidence>
<dbReference type="RefSeq" id="WP_159795951.1">
    <property type="nucleotide sequence ID" value="NZ_WTYM01000048.1"/>
</dbReference>
<dbReference type="PANTHER" id="PTHR30329:SF21">
    <property type="entry name" value="LIPOPROTEIN YIAD-RELATED"/>
    <property type="match status" value="1"/>
</dbReference>
<evidence type="ECO:0000256" key="5">
    <source>
        <dbReference type="ARBA" id="ARBA00022729"/>
    </source>
</evidence>
<evidence type="ECO:0000259" key="12">
    <source>
        <dbReference type="PROSITE" id="PS51123"/>
    </source>
</evidence>
<proteinExistence type="predicted"/>
<keyword evidence="4" id="KW-0812">Transmembrane</keyword>
<keyword evidence="5 11" id="KW-0732">Signal</keyword>
<keyword evidence="14" id="KW-1185">Reference proteome</keyword>
<dbReference type="PANTHER" id="PTHR30329">
    <property type="entry name" value="STATOR ELEMENT OF FLAGELLAR MOTOR COMPLEX"/>
    <property type="match status" value="1"/>
</dbReference>
<keyword evidence="2" id="KW-0813">Transport</keyword>
<dbReference type="Gene3D" id="3.30.1330.60">
    <property type="entry name" value="OmpA-like domain"/>
    <property type="match status" value="1"/>
</dbReference>
<dbReference type="EMBL" id="WTYM01000048">
    <property type="protein sequence ID" value="MXO60314.1"/>
    <property type="molecule type" value="Genomic_DNA"/>
</dbReference>
<protein>
    <submittedName>
        <fullName evidence="13">OmpA family protein</fullName>
    </submittedName>
</protein>
<evidence type="ECO:0000256" key="1">
    <source>
        <dbReference type="ARBA" id="ARBA00004571"/>
    </source>
</evidence>
<name>A0A6I4SW21_9SPHN</name>
<evidence type="ECO:0000256" key="6">
    <source>
        <dbReference type="ARBA" id="ARBA00023065"/>
    </source>
</evidence>
<dbReference type="InterPro" id="IPR050330">
    <property type="entry name" value="Bact_OuterMem_StrucFunc"/>
</dbReference>
<comment type="caution">
    <text evidence="13">The sequence shown here is derived from an EMBL/GenBank/DDBJ whole genome shotgun (WGS) entry which is preliminary data.</text>
</comment>
<dbReference type="Pfam" id="PF13505">
    <property type="entry name" value="OMP_b-brl"/>
    <property type="match status" value="1"/>
</dbReference>
<evidence type="ECO:0000256" key="2">
    <source>
        <dbReference type="ARBA" id="ARBA00022448"/>
    </source>
</evidence>
<dbReference type="GO" id="GO:0015288">
    <property type="term" value="F:porin activity"/>
    <property type="evidence" value="ECO:0007669"/>
    <property type="project" value="UniProtKB-KW"/>
</dbReference>
<dbReference type="AlphaFoldDB" id="A0A6I4SW21"/>
<feature type="signal peptide" evidence="11">
    <location>
        <begin position="1"/>
        <end position="21"/>
    </location>
</feature>
<accession>A0A6I4SW21</accession>
<sequence length="354" mass="37639">MRKIALGMAVAAAALASPALARDGHAYFGADIGFADPEDHNVINNGWKDGTRVYEDDGFDLGAFIGYDWGAIRTEAEVGYYEYAPKGIDVGLVGAPLVNSSAPFESVTGAQLAGESRVTTIMANALFDLGGNNGIGFSIGGGVGRAILHSEFQATPYHTYLDDTDAAWAYQAIAAVRLPVTDEAELGLKYKYLNTNEFSMLDSALRSYQTQLAIHSFSFSLIANLGRDEPPPPPPPPVCNKGPYIVFFDWDKSDITPEAATILDSAITAYGNCRNVPIMLAGHADRSGSATYNVGLSERRNASVQSYLTGHGIPAGAITSQGFGESMPRVPTADGVRELQNRRVEITYGPGSGN</sequence>
<evidence type="ECO:0000256" key="10">
    <source>
        <dbReference type="PROSITE-ProRule" id="PRU00473"/>
    </source>
</evidence>
<evidence type="ECO:0000256" key="11">
    <source>
        <dbReference type="SAM" id="SignalP"/>
    </source>
</evidence>
<dbReference type="OrthoDB" id="189250at2"/>
<keyword evidence="3" id="KW-1134">Transmembrane beta strand</keyword>
<dbReference type="InterPro" id="IPR006665">
    <property type="entry name" value="OmpA-like"/>
</dbReference>